<protein>
    <recommendedName>
        <fullName evidence="2">Type II CBASS E2 protein domain-containing protein</fullName>
    </recommendedName>
</protein>
<dbReference type="OrthoDB" id="4736406at2"/>
<proteinExistence type="predicted"/>
<feature type="region of interest" description="Disordered" evidence="1">
    <location>
        <begin position="133"/>
        <end position="157"/>
    </location>
</feature>
<keyword evidence="4" id="KW-1185">Reference proteome</keyword>
<name>A0A1I1WJU8_9RHOB</name>
<evidence type="ECO:0000313" key="3">
    <source>
        <dbReference type="EMBL" id="SFD95455.1"/>
    </source>
</evidence>
<dbReference type="InterPro" id="IPR058588">
    <property type="entry name" value="E2-CBASS"/>
</dbReference>
<sequence length="157" mass="17590">MKGRGGKQDLTLSQQLLFLKANPAIGGTGMVRGNMLAWQTPVQPTPLARSYQANIAYLLGKAPTVRISEPDLQILAQGRTLPHVYNNPLRLCLHLPGDEGWDPTKRIDQTIIPWTYMWLFYFEDWLATDDWKGGGQHPGAEPEDPGNRALRRAISRS</sequence>
<evidence type="ECO:0000313" key="4">
    <source>
        <dbReference type="Proteomes" id="UP000198977"/>
    </source>
</evidence>
<dbReference type="STRING" id="74348.SAMN04488523_10414"/>
<feature type="domain" description="Type II CBASS E2 protein" evidence="2">
    <location>
        <begin position="25"/>
        <end position="138"/>
    </location>
</feature>
<reference evidence="3 4" key="1">
    <citation type="submission" date="2016-10" db="EMBL/GenBank/DDBJ databases">
        <authorList>
            <person name="de Groot N.N."/>
        </authorList>
    </citation>
    <scope>NUCLEOTIDE SEQUENCE [LARGE SCALE GENOMIC DNA]</scope>
    <source>
        <strain evidence="3 4">DSM 11443</strain>
    </source>
</reference>
<gene>
    <name evidence="3" type="ORF">SAMN04488523_10414</name>
</gene>
<evidence type="ECO:0000256" key="1">
    <source>
        <dbReference type="SAM" id="MobiDB-lite"/>
    </source>
</evidence>
<dbReference type="AlphaFoldDB" id="A0A1I1WJU8"/>
<organism evidence="3 4">
    <name type="scientific">Sulfitobacter brevis</name>
    <dbReference type="NCBI Taxonomy" id="74348"/>
    <lineage>
        <taxon>Bacteria</taxon>
        <taxon>Pseudomonadati</taxon>
        <taxon>Pseudomonadota</taxon>
        <taxon>Alphaproteobacteria</taxon>
        <taxon>Rhodobacterales</taxon>
        <taxon>Roseobacteraceae</taxon>
        <taxon>Sulfitobacter</taxon>
    </lineage>
</organism>
<accession>A0A1I1WJU8</accession>
<dbReference type="EMBL" id="FOMW01000004">
    <property type="protein sequence ID" value="SFD95455.1"/>
    <property type="molecule type" value="Genomic_DNA"/>
</dbReference>
<dbReference type="Pfam" id="PF26395">
    <property type="entry name" value="E2-CBASS"/>
    <property type="match status" value="1"/>
</dbReference>
<dbReference type="Proteomes" id="UP000198977">
    <property type="component" value="Unassembled WGS sequence"/>
</dbReference>
<evidence type="ECO:0000259" key="2">
    <source>
        <dbReference type="Pfam" id="PF26395"/>
    </source>
</evidence>